<evidence type="ECO:0000313" key="2">
    <source>
        <dbReference type="EMBL" id="PWJ43284.1"/>
    </source>
</evidence>
<dbReference type="Proteomes" id="UP000245535">
    <property type="component" value="Unassembled WGS sequence"/>
</dbReference>
<proteinExistence type="predicted"/>
<sequence>MLKKILFTVMAIAAVVVLVGYIFPQKVHVEVAHTFKADKTLVYDQIHDFKNWNNWSPWYQIDPNAKYEFSDRSIGAGAWMKWESDNKNIGNGQIDIIEESLGHDLVFEISMPEFDTKDRGEFILHEDAEGITVVWSMESDFGMNPIRRIIGSMMVEPQLEKSFTDGLNNIESYLENQRAITEVSK</sequence>
<dbReference type="Pfam" id="PF10604">
    <property type="entry name" value="Polyketide_cyc2"/>
    <property type="match status" value="1"/>
</dbReference>
<dbReference type="SUPFAM" id="SSF55961">
    <property type="entry name" value="Bet v1-like"/>
    <property type="match status" value="1"/>
</dbReference>
<dbReference type="AlphaFoldDB" id="A0A315ZEX5"/>
<dbReference type="Gene3D" id="3.30.530.20">
    <property type="match status" value="1"/>
</dbReference>
<feature type="transmembrane region" description="Helical" evidence="1">
    <location>
        <begin position="5"/>
        <end position="23"/>
    </location>
</feature>
<dbReference type="RefSeq" id="WP_109617700.1">
    <property type="nucleotide sequence ID" value="NZ_QGDO01000002.1"/>
</dbReference>
<keyword evidence="3" id="KW-1185">Reference proteome</keyword>
<reference evidence="2 3" key="1">
    <citation type="submission" date="2018-03" db="EMBL/GenBank/DDBJ databases">
        <title>Genomic Encyclopedia of Archaeal and Bacterial Type Strains, Phase II (KMG-II): from individual species to whole genera.</title>
        <authorList>
            <person name="Goeker M."/>
        </authorList>
    </citation>
    <scope>NUCLEOTIDE SEQUENCE [LARGE SCALE GENOMIC DNA]</scope>
    <source>
        <strain evidence="2 3">DSM 28229</strain>
    </source>
</reference>
<keyword evidence="1" id="KW-0472">Membrane</keyword>
<evidence type="ECO:0000313" key="3">
    <source>
        <dbReference type="Proteomes" id="UP000245535"/>
    </source>
</evidence>
<organism evidence="2 3">
    <name type="scientific">Sediminitomix flava</name>
    <dbReference type="NCBI Taxonomy" id="379075"/>
    <lineage>
        <taxon>Bacteria</taxon>
        <taxon>Pseudomonadati</taxon>
        <taxon>Bacteroidota</taxon>
        <taxon>Cytophagia</taxon>
        <taxon>Cytophagales</taxon>
        <taxon>Flammeovirgaceae</taxon>
        <taxon>Sediminitomix</taxon>
    </lineage>
</organism>
<accession>A0A315ZEX5</accession>
<protein>
    <submittedName>
        <fullName evidence="2">Polyketide cyclase/dehydrase/lipid transport protein</fullName>
    </submittedName>
</protein>
<dbReference type="EMBL" id="QGDO01000002">
    <property type="protein sequence ID" value="PWJ43284.1"/>
    <property type="molecule type" value="Genomic_DNA"/>
</dbReference>
<comment type="caution">
    <text evidence="2">The sequence shown here is derived from an EMBL/GenBank/DDBJ whole genome shotgun (WGS) entry which is preliminary data.</text>
</comment>
<keyword evidence="1" id="KW-1133">Transmembrane helix</keyword>
<keyword evidence="1" id="KW-0812">Transmembrane</keyword>
<gene>
    <name evidence="2" type="ORF">BC781_102833</name>
</gene>
<dbReference type="OrthoDB" id="9807923at2"/>
<dbReference type="InterPro" id="IPR019587">
    <property type="entry name" value="Polyketide_cyclase/dehydratase"/>
</dbReference>
<evidence type="ECO:0000256" key="1">
    <source>
        <dbReference type="SAM" id="Phobius"/>
    </source>
</evidence>
<dbReference type="CDD" id="cd07818">
    <property type="entry name" value="SRPBCC_1"/>
    <property type="match status" value="1"/>
</dbReference>
<dbReference type="InterPro" id="IPR023393">
    <property type="entry name" value="START-like_dom_sf"/>
</dbReference>
<name>A0A315ZEX5_SEDFL</name>